<dbReference type="EMBL" id="FODH01000001">
    <property type="protein sequence ID" value="SEN46409.1"/>
    <property type="molecule type" value="Genomic_DNA"/>
</dbReference>
<feature type="domain" description="KilA-N DNA-binding" evidence="2">
    <location>
        <begin position="28"/>
        <end position="107"/>
    </location>
</feature>
<feature type="coiled-coil region" evidence="1">
    <location>
        <begin position="159"/>
        <end position="186"/>
    </location>
</feature>
<dbReference type="Pfam" id="PF10543">
    <property type="entry name" value="ORF6N"/>
    <property type="match status" value="1"/>
</dbReference>
<dbReference type="Proteomes" id="UP000198809">
    <property type="component" value="Unassembled WGS sequence"/>
</dbReference>
<evidence type="ECO:0000313" key="4">
    <source>
        <dbReference type="EMBL" id="SEN46409.1"/>
    </source>
</evidence>
<evidence type="ECO:0000313" key="6">
    <source>
        <dbReference type="Proteomes" id="UP000683429"/>
    </source>
</evidence>
<dbReference type="AlphaFoldDB" id="A0A1H8GRG7"/>
<keyword evidence="6" id="KW-1185">Reference proteome</keyword>
<name>A0A1H8GRG7_9BACL</name>
<gene>
    <name evidence="3" type="ORF">KP014_20605</name>
    <name evidence="4" type="ORF">SAMN04487895_101613</name>
</gene>
<keyword evidence="1" id="KW-0175">Coiled coil</keyword>
<evidence type="ECO:0000313" key="5">
    <source>
        <dbReference type="Proteomes" id="UP000198809"/>
    </source>
</evidence>
<evidence type="ECO:0000313" key="3">
    <source>
        <dbReference type="EMBL" id="QWU14311.1"/>
    </source>
</evidence>
<protein>
    <submittedName>
        <fullName evidence="4">ORF6N domain-containing protein</fullName>
    </submittedName>
</protein>
<sequence length="309" mass="35890">MENLAINNNVIVRGKTIPHISGGFGIDKRAMLAKHIAEMHKKELKHVNEAINSNRKRFIDGVDVIDVKGLDFAVDLVDREIFTINSINAAKNIYLLSERGYAKLIKIFDDEHSWSVYDQILDEYFDMRESGNIVPIKIPTELEILQATVNFMVEQDKKNLEQDKKIVKIGNKVERLEEEFNKEQVNEGFVSNDNIARRYKLFSTSNKPHFMFVDAIARELRIYNNTIGYKDEFINVRREKIYTGEVGVAVYYSVVAVGLIESYLNENFRLVGDFYKQKDRKGIYKKSTFVIGNVNYNFNETTFNKYKSH</sequence>
<proteinExistence type="predicted"/>
<evidence type="ECO:0000259" key="2">
    <source>
        <dbReference type="Pfam" id="PF10543"/>
    </source>
</evidence>
<dbReference type="Proteomes" id="UP000683429">
    <property type="component" value="Chromosome"/>
</dbReference>
<dbReference type="RefSeq" id="WP_051499299.1">
    <property type="nucleotide sequence ID" value="NZ_CP076607.1"/>
</dbReference>
<reference evidence="4 5" key="1">
    <citation type="submission" date="2016-10" db="EMBL/GenBank/DDBJ databases">
        <authorList>
            <person name="de Groot N.N."/>
        </authorList>
    </citation>
    <scope>NUCLEOTIDE SEQUENCE [LARGE SCALE GENOMIC DNA]</scope>
    <source>
        <strain evidence="4 5">CGMCC 1.10238</strain>
    </source>
</reference>
<dbReference type="EMBL" id="CP076607">
    <property type="protein sequence ID" value="QWU14311.1"/>
    <property type="molecule type" value="Genomic_DNA"/>
</dbReference>
<evidence type="ECO:0000256" key="1">
    <source>
        <dbReference type="SAM" id="Coils"/>
    </source>
</evidence>
<dbReference type="InterPro" id="IPR018873">
    <property type="entry name" value="KilA-N_DNA-bd_domain"/>
</dbReference>
<organism evidence="4 5">
    <name type="scientific">Paenibacillus sophorae</name>
    <dbReference type="NCBI Taxonomy" id="1333845"/>
    <lineage>
        <taxon>Bacteria</taxon>
        <taxon>Bacillati</taxon>
        <taxon>Bacillota</taxon>
        <taxon>Bacilli</taxon>
        <taxon>Bacillales</taxon>
        <taxon>Paenibacillaceae</taxon>
        <taxon>Paenibacillus</taxon>
    </lineage>
</organism>
<accession>A0A1H8GRG7</accession>
<reference evidence="3 6" key="2">
    <citation type="submission" date="2021-06" db="EMBL/GenBank/DDBJ databases">
        <title>Whole genome sequence of Paenibacillus sophorae DSM23020 for comparative genomics.</title>
        <authorList>
            <person name="Kim M.-J."/>
            <person name="Lee G."/>
            <person name="Shin J.-H."/>
        </authorList>
    </citation>
    <scope>NUCLEOTIDE SEQUENCE [LARGE SCALE GENOMIC DNA]</scope>
    <source>
        <strain evidence="3 6">DSM 23020</strain>
    </source>
</reference>
<dbReference type="STRING" id="1333845.SAMN04487895_101613"/>